<evidence type="ECO:0000313" key="3">
    <source>
        <dbReference type="Proteomes" id="UP000199111"/>
    </source>
</evidence>
<feature type="compositionally biased region" description="Gly residues" evidence="1">
    <location>
        <begin position="156"/>
        <end position="169"/>
    </location>
</feature>
<feature type="region of interest" description="Disordered" evidence="1">
    <location>
        <begin position="118"/>
        <end position="187"/>
    </location>
</feature>
<evidence type="ECO:0000313" key="2">
    <source>
        <dbReference type="EMBL" id="SFK20230.1"/>
    </source>
</evidence>
<protein>
    <recommendedName>
        <fullName evidence="4">Helix-turn-helix domain-containing protein</fullName>
    </recommendedName>
</protein>
<accession>A0A1I3XL73</accession>
<dbReference type="Proteomes" id="UP000199111">
    <property type="component" value="Unassembled WGS sequence"/>
</dbReference>
<organism evidence="2 3">
    <name type="scientific">Streptosporangium canum</name>
    <dbReference type="NCBI Taxonomy" id="324952"/>
    <lineage>
        <taxon>Bacteria</taxon>
        <taxon>Bacillati</taxon>
        <taxon>Actinomycetota</taxon>
        <taxon>Actinomycetes</taxon>
        <taxon>Streptosporangiales</taxon>
        <taxon>Streptosporangiaceae</taxon>
        <taxon>Streptosporangium</taxon>
    </lineage>
</organism>
<evidence type="ECO:0000256" key="1">
    <source>
        <dbReference type="SAM" id="MobiDB-lite"/>
    </source>
</evidence>
<sequence>MGIQYILDVFDHAPAMTAAEGLVLMAIAEETRFPGDVRKIDSATMTRRTRGMSSSGVRKALERLADRGIEARVPLGIGRDGRPYYSVPSQVPLYRLPQFPPPPGCACHRCEQAKAGPQSHFKKGAASPLKEEPQVAEGETPVPPSGEGGTTVPEGGITGRPGGTAGTPGGTTVPPSPFRTVKSPSLSAAEQKIADTVGATADETREIIAIIKSENPGIRSLAAYVARLADNGDLALLMNRVRSGARAAGPSSTPIPPGYARQVARPPCPHGVPGGHLPRPGTDTPACPQCRHATASAPPTTPQMHQRTLDAARDLATLRETLASLSSRPGLRRPALTIRPPGEAGPSPQVQAAHHYLTGRDDFDVWMNAARQRLGADATTGQVMVLAAELAKGE</sequence>
<reference evidence="3" key="1">
    <citation type="submission" date="2016-10" db="EMBL/GenBank/DDBJ databases">
        <authorList>
            <person name="Varghese N."/>
            <person name="Submissions S."/>
        </authorList>
    </citation>
    <scope>NUCLEOTIDE SEQUENCE [LARGE SCALE GENOMIC DNA]</scope>
    <source>
        <strain evidence="3">CGMCC 4.2126</strain>
    </source>
</reference>
<keyword evidence="3" id="KW-1185">Reference proteome</keyword>
<gene>
    <name evidence="2" type="ORF">SAMN05216275_119108</name>
</gene>
<dbReference type="EMBL" id="FOQY01000019">
    <property type="protein sequence ID" value="SFK20230.1"/>
    <property type="molecule type" value="Genomic_DNA"/>
</dbReference>
<proteinExistence type="predicted"/>
<feature type="region of interest" description="Disordered" evidence="1">
    <location>
        <begin position="326"/>
        <end position="348"/>
    </location>
</feature>
<name>A0A1I3XL73_9ACTN</name>
<evidence type="ECO:0008006" key="4">
    <source>
        <dbReference type="Google" id="ProtNLM"/>
    </source>
</evidence>
<dbReference type="AlphaFoldDB" id="A0A1I3XL73"/>